<feature type="transmembrane region" description="Helical" evidence="1">
    <location>
        <begin position="62"/>
        <end position="86"/>
    </location>
</feature>
<evidence type="ECO:0000313" key="3">
    <source>
        <dbReference type="Proteomes" id="UP000677413"/>
    </source>
</evidence>
<dbReference type="Proteomes" id="UP000677413">
    <property type="component" value="Unassembled WGS sequence"/>
</dbReference>
<evidence type="ECO:0000313" key="2">
    <source>
        <dbReference type="EMBL" id="MBQ0848388.1"/>
    </source>
</evidence>
<proteinExistence type="predicted"/>
<keyword evidence="3" id="KW-1185">Reference proteome</keyword>
<dbReference type="EMBL" id="JAGPYQ010000001">
    <property type="protein sequence ID" value="MBQ0848388.1"/>
    <property type="molecule type" value="Genomic_DNA"/>
</dbReference>
<feature type="transmembrane region" description="Helical" evidence="1">
    <location>
        <begin position="223"/>
        <end position="239"/>
    </location>
</feature>
<sequence>MAVTGLLPVSGAALSRDPRLLASVRDVGTRPGIDFDYTDDAATAALLERHRRTVAAAEHGPLMWLGALLLVAAVVWPFAGSAMPAFDGRPELAYGPAGPLLVTAVACLTYVRRRWKRELLHPRLTGYRHVLGLARAHGVPVTHVPHWLVGRPLSGNRETVPVPVYGEVATLPTESASAQPVERVTPPVAVPDTPPVPAAVPAKPAAVAAYEAMADEGGWHDETGCLLLLAAIGGAAWAYSEENPAGYLAATLATAFALTTWLAGARQGRERQRLREAALEYVRTLTAAQSTGTPVPELSAPLRGLLEEEAARERG</sequence>
<evidence type="ECO:0000256" key="1">
    <source>
        <dbReference type="SAM" id="Phobius"/>
    </source>
</evidence>
<accession>A0A940XT12</accession>
<organism evidence="2 3">
    <name type="scientific">Streptomyces liliiviolaceus</name>
    <dbReference type="NCBI Taxonomy" id="2823109"/>
    <lineage>
        <taxon>Bacteria</taxon>
        <taxon>Bacillati</taxon>
        <taxon>Actinomycetota</taxon>
        <taxon>Actinomycetes</taxon>
        <taxon>Kitasatosporales</taxon>
        <taxon>Streptomycetaceae</taxon>
        <taxon>Streptomyces</taxon>
    </lineage>
</organism>
<keyword evidence="1" id="KW-0472">Membrane</keyword>
<gene>
    <name evidence="2" type="ORF">J8N05_09200</name>
</gene>
<name>A0A940XT12_9ACTN</name>
<reference evidence="2 3" key="1">
    <citation type="submission" date="2021-04" db="EMBL/GenBank/DDBJ databases">
        <authorList>
            <person name="Tang X."/>
            <person name="Zhou X."/>
            <person name="Chen X."/>
            <person name="Cernava T."/>
            <person name="Zhang C."/>
        </authorList>
    </citation>
    <scope>NUCLEOTIDE SEQUENCE [LARGE SCALE GENOMIC DNA]</scope>
    <source>
        <strain evidence="2 3">BH-SS-21</strain>
    </source>
</reference>
<keyword evidence="1" id="KW-1133">Transmembrane helix</keyword>
<dbReference type="AlphaFoldDB" id="A0A940XT12"/>
<keyword evidence="1" id="KW-0812">Transmembrane</keyword>
<feature type="transmembrane region" description="Helical" evidence="1">
    <location>
        <begin position="92"/>
        <end position="111"/>
    </location>
</feature>
<feature type="transmembrane region" description="Helical" evidence="1">
    <location>
        <begin position="245"/>
        <end position="265"/>
    </location>
</feature>
<comment type="caution">
    <text evidence="2">The sequence shown here is derived from an EMBL/GenBank/DDBJ whole genome shotgun (WGS) entry which is preliminary data.</text>
</comment>
<protein>
    <submittedName>
        <fullName evidence="2">Uncharacterized protein</fullName>
    </submittedName>
</protein>